<dbReference type="PANTHER" id="PTHR11527">
    <property type="entry name" value="HEAT-SHOCK PROTEIN 20 FAMILY MEMBER"/>
    <property type="match status" value="1"/>
</dbReference>
<dbReference type="InterPro" id="IPR031107">
    <property type="entry name" value="Small_HSP"/>
</dbReference>
<evidence type="ECO:0000259" key="4">
    <source>
        <dbReference type="PROSITE" id="PS01031"/>
    </source>
</evidence>
<proteinExistence type="inferred from homology"/>
<dbReference type="InterPro" id="IPR002068">
    <property type="entry name" value="A-crystallin/Hsp20_dom"/>
</dbReference>
<dbReference type="Gene3D" id="2.60.40.790">
    <property type="match status" value="1"/>
</dbReference>
<gene>
    <name evidence="5" type="ORF">C2G38_1991602</name>
</gene>
<dbReference type="OrthoDB" id="1431247at2759"/>
<evidence type="ECO:0000313" key="6">
    <source>
        <dbReference type="Proteomes" id="UP000266673"/>
    </source>
</evidence>
<dbReference type="AlphaFoldDB" id="A0A397TVX4"/>
<evidence type="ECO:0000256" key="1">
    <source>
        <dbReference type="ARBA" id="ARBA00023016"/>
    </source>
</evidence>
<sequence>MSVYWSDYNFGNFENSVSRLFDDFFKDLNVERQSGNNISQSGGSRAKWAPPLDVHESEKEYSVNAELPGVTKEQINLDIRENTLIISGETKKDEKYKEGNTHIQERRYGSFTRAITIPRNVKTGDITAKFENGILEVKLPKDENAAKKISIQ</sequence>
<comment type="similarity">
    <text evidence="2 3">Belongs to the small heat shock protein (HSP20) family.</text>
</comment>
<accession>A0A397TVX4</accession>
<keyword evidence="1" id="KW-0346">Stress response</keyword>
<keyword evidence="6" id="KW-1185">Reference proteome</keyword>
<protein>
    <submittedName>
        <fullName evidence="5">HSP20-like chaperone</fullName>
    </submittedName>
</protein>
<feature type="domain" description="SHSP" evidence="4">
    <location>
        <begin position="43"/>
        <end position="152"/>
    </location>
</feature>
<dbReference type="CDD" id="cd06464">
    <property type="entry name" value="ACD_sHsps-like"/>
    <property type="match status" value="1"/>
</dbReference>
<dbReference type="EMBL" id="QKWP01002773">
    <property type="protein sequence ID" value="RIB02210.1"/>
    <property type="molecule type" value="Genomic_DNA"/>
</dbReference>
<evidence type="ECO:0000256" key="2">
    <source>
        <dbReference type="PROSITE-ProRule" id="PRU00285"/>
    </source>
</evidence>
<evidence type="ECO:0000313" key="5">
    <source>
        <dbReference type="EMBL" id="RIB02210.1"/>
    </source>
</evidence>
<dbReference type="STRING" id="44941.A0A397TVX4"/>
<dbReference type="Pfam" id="PF00011">
    <property type="entry name" value="HSP20"/>
    <property type="match status" value="1"/>
</dbReference>
<dbReference type="Proteomes" id="UP000266673">
    <property type="component" value="Unassembled WGS sequence"/>
</dbReference>
<dbReference type="PROSITE" id="PS01031">
    <property type="entry name" value="SHSP"/>
    <property type="match status" value="1"/>
</dbReference>
<name>A0A397TVX4_9GLOM</name>
<comment type="caution">
    <text evidence="5">The sequence shown here is derived from an EMBL/GenBank/DDBJ whole genome shotgun (WGS) entry which is preliminary data.</text>
</comment>
<dbReference type="InterPro" id="IPR008978">
    <property type="entry name" value="HSP20-like_chaperone"/>
</dbReference>
<evidence type="ECO:0000256" key="3">
    <source>
        <dbReference type="RuleBase" id="RU003616"/>
    </source>
</evidence>
<organism evidence="5 6">
    <name type="scientific">Gigaspora rosea</name>
    <dbReference type="NCBI Taxonomy" id="44941"/>
    <lineage>
        <taxon>Eukaryota</taxon>
        <taxon>Fungi</taxon>
        <taxon>Fungi incertae sedis</taxon>
        <taxon>Mucoromycota</taxon>
        <taxon>Glomeromycotina</taxon>
        <taxon>Glomeromycetes</taxon>
        <taxon>Diversisporales</taxon>
        <taxon>Gigasporaceae</taxon>
        <taxon>Gigaspora</taxon>
    </lineage>
</organism>
<dbReference type="SUPFAM" id="SSF49764">
    <property type="entry name" value="HSP20-like chaperones"/>
    <property type="match status" value="1"/>
</dbReference>
<reference evidence="5 6" key="1">
    <citation type="submission" date="2018-06" db="EMBL/GenBank/DDBJ databases">
        <title>Comparative genomics reveals the genomic features of Rhizophagus irregularis, R. cerebriforme, R. diaphanum and Gigaspora rosea, and their symbiotic lifestyle signature.</title>
        <authorList>
            <person name="Morin E."/>
            <person name="San Clemente H."/>
            <person name="Chen E.C.H."/>
            <person name="De La Providencia I."/>
            <person name="Hainaut M."/>
            <person name="Kuo A."/>
            <person name="Kohler A."/>
            <person name="Murat C."/>
            <person name="Tang N."/>
            <person name="Roy S."/>
            <person name="Loubradou J."/>
            <person name="Henrissat B."/>
            <person name="Grigoriev I.V."/>
            <person name="Corradi N."/>
            <person name="Roux C."/>
            <person name="Martin F.M."/>
        </authorList>
    </citation>
    <scope>NUCLEOTIDE SEQUENCE [LARGE SCALE GENOMIC DNA]</scope>
    <source>
        <strain evidence="5 6">DAOM 194757</strain>
    </source>
</reference>